<comment type="caution">
    <text evidence="1">The sequence shown here is derived from an EMBL/GenBank/DDBJ whole genome shotgun (WGS) entry which is preliminary data.</text>
</comment>
<dbReference type="Proteomes" id="UP001246576">
    <property type="component" value="Unassembled WGS sequence"/>
</dbReference>
<dbReference type="EMBL" id="JAVLSJ010000001">
    <property type="protein sequence ID" value="MDR9846992.1"/>
    <property type="molecule type" value="Genomic_DNA"/>
</dbReference>
<dbReference type="RefSeq" id="WP_310839414.1">
    <property type="nucleotide sequence ID" value="NZ_JAVLSJ010000001.1"/>
</dbReference>
<reference evidence="1" key="1">
    <citation type="submission" date="2023-09" db="EMBL/GenBank/DDBJ databases">
        <title>Description of first Herbaspirillum huttiense subsp. nephrolepsisexaltata and Herbaspirillum huttiense subsp. lycopersicon.</title>
        <authorList>
            <person name="Poudel M."/>
            <person name="Sharma A."/>
            <person name="Goss E."/>
            <person name="Tapia J.H."/>
            <person name="Harmon C.M."/>
            <person name="Jones J.B."/>
        </authorList>
    </citation>
    <scope>NUCLEOTIDE SEQUENCE</scope>
    <source>
        <strain evidence="1">SE1</strain>
    </source>
</reference>
<organism evidence="1 2">
    <name type="scientific">Herbaspirillum huttiense subsp. lycopersici</name>
    <dbReference type="NCBI Taxonomy" id="3074428"/>
    <lineage>
        <taxon>Bacteria</taxon>
        <taxon>Pseudomonadati</taxon>
        <taxon>Pseudomonadota</taxon>
        <taxon>Betaproteobacteria</taxon>
        <taxon>Burkholderiales</taxon>
        <taxon>Oxalobacteraceae</taxon>
        <taxon>Herbaspirillum</taxon>
    </lineage>
</organism>
<sequence length="242" mass="28302">MNSPTRAEQIFGSFYGSALDQDQCEVLAIANIDRKLLAAEPALFGKKWFDYRPLHPTAATYLFTHHFNRAYGDFVGEYFDHRRRFMKAFKGKDFMQAREKKSFWKARQKADELGVRYDFFVREAIGWCGENGWHQPPRPSHIATNPDILLHVANRWEVEQRARMQWAKDPHYTAQEFAGAPDQIAYEEYLLGRLKSRPHPHYGLHAALYIFDALRIETALERMPEACVTQAIEREFSSQQDK</sequence>
<evidence type="ECO:0000313" key="2">
    <source>
        <dbReference type="Proteomes" id="UP001246576"/>
    </source>
</evidence>
<proteinExistence type="predicted"/>
<accession>A0ABU2EFS4</accession>
<keyword evidence="2" id="KW-1185">Reference proteome</keyword>
<protein>
    <submittedName>
        <fullName evidence="1">Uncharacterized protein</fullName>
    </submittedName>
</protein>
<name>A0ABU2EFS4_9BURK</name>
<evidence type="ECO:0000313" key="1">
    <source>
        <dbReference type="EMBL" id="MDR9846992.1"/>
    </source>
</evidence>
<gene>
    <name evidence="1" type="ORF">RI048_02080</name>
</gene>